<gene>
    <name evidence="2" type="ORF">THAOC_16294</name>
</gene>
<evidence type="ECO:0000256" key="1">
    <source>
        <dbReference type="SAM" id="MobiDB-lite"/>
    </source>
</evidence>
<name>K0SDM2_THAOC</name>
<accession>K0SDM2</accession>
<evidence type="ECO:0000313" key="3">
    <source>
        <dbReference type="Proteomes" id="UP000266841"/>
    </source>
</evidence>
<organism evidence="2 3">
    <name type="scientific">Thalassiosira oceanica</name>
    <name type="common">Marine diatom</name>
    <dbReference type="NCBI Taxonomy" id="159749"/>
    <lineage>
        <taxon>Eukaryota</taxon>
        <taxon>Sar</taxon>
        <taxon>Stramenopiles</taxon>
        <taxon>Ochrophyta</taxon>
        <taxon>Bacillariophyta</taxon>
        <taxon>Coscinodiscophyceae</taxon>
        <taxon>Thalassiosirophycidae</taxon>
        <taxon>Thalassiosirales</taxon>
        <taxon>Thalassiosiraceae</taxon>
        <taxon>Thalassiosira</taxon>
    </lineage>
</organism>
<keyword evidence="3" id="KW-1185">Reference proteome</keyword>
<dbReference type="AlphaFoldDB" id="K0SDM2"/>
<dbReference type="EMBL" id="AGNL01018457">
    <property type="protein sequence ID" value="EJK63069.1"/>
    <property type="molecule type" value="Genomic_DNA"/>
</dbReference>
<protein>
    <submittedName>
        <fullName evidence="2">Uncharacterized protein</fullName>
    </submittedName>
</protein>
<reference evidence="2 3" key="1">
    <citation type="journal article" date="2012" name="Genome Biol.">
        <title>Genome and low-iron response of an oceanic diatom adapted to chronic iron limitation.</title>
        <authorList>
            <person name="Lommer M."/>
            <person name="Specht M."/>
            <person name="Roy A.S."/>
            <person name="Kraemer L."/>
            <person name="Andreson R."/>
            <person name="Gutowska M.A."/>
            <person name="Wolf J."/>
            <person name="Bergner S.V."/>
            <person name="Schilhabel M.B."/>
            <person name="Klostermeier U.C."/>
            <person name="Beiko R.G."/>
            <person name="Rosenstiel P."/>
            <person name="Hippler M."/>
            <person name="Laroche J."/>
        </authorList>
    </citation>
    <scope>NUCLEOTIDE SEQUENCE [LARGE SCALE GENOMIC DNA]</scope>
    <source>
        <strain evidence="2 3">CCMP1005</strain>
    </source>
</reference>
<proteinExistence type="predicted"/>
<sequence>MLPGCVRWCESPEEERQRGPIFANPSSIRRSRAPHRPLPENIPPERKGGTHRHSSAATYRACHSVITR</sequence>
<comment type="caution">
    <text evidence="2">The sequence shown here is derived from an EMBL/GenBank/DDBJ whole genome shotgun (WGS) entry which is preliminary data.</text>
</comment>
<evidence type="ECO:0000313" key="2">
    <source>
        <dbReference type="EMBL" id="EJK63069.1"/>
    </source>
</evidence>
<dbReference type="Proteomes" id="UP000266841">
    <property type="component" value="Unassembled WGS sequence"/>
</dbReference>
<feature type="region of interest" description="Disordered" evidence="1">
    <location>
        <begin position="12"/>
        <end position="68"/>
    </location>
</feature>